<gene>
    <name evidence="2" type="ORF">RSO01_00710</name>
</gene>
<protein>
    <recommendedName>
        <fullName evidence="4">LVIVD repeat-containing protein</fullName>
    </recommendedName>
</protein>
<dbReference type="EMBL" id="BKAJ01000003">
    <property type="protein sequence ID" value="GEP52905.1"/>
    <property type="molecule type" value="Genomic_DNA"/>
</dbReference>
<feature type="signal peptide" evidence="1">
    <location>
        <begin position="1"/>
        <end position="20"/>
    </location>
</feature>
<organism evidence="2 3">
    <name type="scientific">Reyranella soli</name>
    <dbReference type="NCBI Taxonomy" id="1230389"/>
    <lineage>
        <taxon>Bacteria</taxon>
        <taxon>Pseudomonadati</taxon>
        <taxon>Pseudomonadota</taxon>
        <taxon>Alphaproteobacteria</taxon>
        <taxon>Hyphomicrobiales</taxon>
        <taxon>Reyranellaceae</taxon>
        <taxon>Reyranella</taxon>
    </lineage>
</organism>
<accession>A0A512N1P4</accession>
<reference evidence="2 3" key="1">
    <citation type="submission" date="2019-07" db="EMBL/GenBank/DDBJ databases">
        <title>Whole genome shotgun sequence of Reyranella soli NBRC 108950.</title>
        <authorList>
            <person name="Hosoyama A."/>
            <person name="Uohara A."/>
            <person name="Ohji S."/>
            <person name="Ichikawa N."/>
        </authorList>
    </citation>
    <scope>NUCLEOTIDE SEQUENCE [LARGE SCALE GENOMIC DNA]</scope>
    <source>
        <strain evidence="2 3">NBRC 108950</strain>
    </source>
</reference>
<comment type="caution">
    <text evidence="2">The sequence shown here is derived from an EMBL/GenBank/DDBJ whole genome shotgun (WGS) entry which is preliminary data.</text>
</comment>
<sequence>MTRQSLLIVGLLVAAFPSFAQQQKVGAPPEASNMRLVGWTDLQARSAYQPTIHRQGDRWIAYVGHHGGTDDIAEPVNPMTGKPEPNGTSIVDVTDPANPKYLRHLPGQPGKYEAGGAQMVRICDGSALPKGDRAAVYMLRTFGGEAHEIWNVANPAEPVLVIRIGGLKDTHKSWWECDTGIAFLVGGAPDWRTKRMTQIYDLSDPKNPVKIRDFGLVGQEPGATGTVPTDLHGPISTGPQGNRVYFGYGTNKGGMLQIVDREKLLKGPKEPTPANLAAPEVARLVMTPWTGAHTTFPMPKMPVAEFARDKDGAERDIVMIVNESILNECAEARQMVWFADLSIEKAPMMVSNWTVPEASGNFCQRGGRFGAHSSNESMDPVYYKKMAFIAFFNAGVRALDIRNPFQPKEVGYFIPAITEKTDKRCVKVDGQDRCKTAIQTNNVETDARGYIYIVDRANTGMHILELGGEARTVAGLK</sequence>
<evidence type="ECO:0000313" key="3">
    <source>
        <dbReference type="Proteomes" id="UP000321058"/>
    </source>
</evidence>
<name>A0A512N1P4_9HYPH</name>
<dbReference type="AlphaFoldDB" id="A0A512N1P4"/>
<dbReference type="RefSeq" id="WP_147145016.1">
    <property type="nucleotide sequence ID" value="NZ_BKAJ01000003.1"/>
</dbReference>
<feature type="chain" id="PRO_5021781952" description="LVIVD repeat-containing protein" evidence="1">
    <location>
        <begin position="21"/>
        <end position="477"/>
    </location>
</feature>
<dbReference type="Proteomes" id="UP000321058">
    <property type="component" value="Unassembled WGS sequence"/>
</dbReference>
<evidence type="ECO:0008006" key="4">
    <source>
        <dbReference type="Google" id="ProtNLM"/>
    </source>
</evidence>
<keyword evidence="1" id="KW-0732">Signal</keyword>
<proteinExistence type="predicted"/>
<dbReference type="OrthoDB" id="8375at2"/>
<evidence type="ECO:0000313" key="2">
    <source>
        <dbReference type="EMBL" id="GEP52905.1"/>
    </source>
</evidence>
<keyword evidence="3" id="KW-1185">Reference proteome</keyword>
<evidence type="ECO:0000256" key="1">
    <source>
        <dbReference type="SAM" id="SignalP"/>
    </source>
</evidence>